<evidence type="ECO:0000256" key="12">
    <source>
        <dbReference type="RuleBase" id="RU004024"/>
    </source>
</evidence>
<dbReference type="InterPro" id="IPR006665">
    <property type="entry name" value="OmpA-like"/>
</dbReference>
<dbReference type="AlphaFoldDB" id="A0A953HNT5"/>
<dbReference type="InterPro" id="IPR008972">
    <property type="entry name" value="Cupredoxin"/>
</dbReference>
<dbReference type="PRINTS" id="PR01021">
    <property type="entry name" value="OMPADOMAIN"/>
</dbReference>
<feature type="transmembrane region" description="Helical" evidence="13">
    <location>
        <begin position="44"/>
        <end position="66"/>
    </location>
</feature>
<dbReference type="InterPro" id="IPR036737">
    <property type="entry name" value="OmpA-like_sf"/>
</dbReference>
<dbReference type="InterPro" id="IPR002429">
    <property type="entry name" value="CcO_II-like_C"/>
</dbReference>
<feature type="domain" description="Cytochrome oxidase subunit II transmembrane region profile" evidence="15">
    <location>
        <begin position="67"/>
        <end position="162"/>
    </location>
</feature>
<evidence type="ECO:0000256" key="5">
    <source>
        <dbReference type="ARBA" id="ARBA00022692"/>
    </source>
</evidence>
<dbReference type="GO" id="GO:0005507">
    <property type="term" value="F:copper ion binding"/>
    <property type="evidence" value="ECO:0007669"/>
    <property type="project" value="InterPro"/>
</dbReference>
<dbReference type="Proteomes" id="UP000753961">
    <property type="component" value="Unassembled WGS sequence"/>
</dbReference>
<keyword evidence="12" id="KW-0479">Metal-binding</keyword>
<keyword evidence="5 11" id="KW-0812">Transmembrane</keyword>
<evidence type="ECO:0000256" key="3">
    <source>
        <dbReference type="ARBA" id="ARBA00022448"/>
    </source>
</evidence>
<dbReference type="PANTHER" id="PTHR22888:SF9">
    <property type="entry name" value="CYTOCHROME C OXIDASE SUBUNIT 2"/>
    <property type="match status" value="1"/>
</dbReference>
<comment type="cofactor">
    <cofactor evidence="12">
        <name>Cu cation</name>
        <dbReference type="ChEBI" id="CHEBI:23378"/>
    </cofactor>
    <text evidence="12">Binds a copper A center.</text>
</comment>
<evidence type="ECO:0000256" key="4">
    <source>
        <dbReference type="ARBA" id="ARBA00022660"/>
    </source>
</evidence>
<evidence type="ECO:0000256" key="6">
    <source>
        <dbReference type="ARBA" id="ARBA00022967"/>
    </source>
</evidence>
<name>A0A953HNT5_9BACT</name>
<dbReference type="Gene3D" id="1.10.287.90">
    <property type="match status" value="1"/>
</dbReference>
<dbReference type="Gene3D" id="3.30.1330.60">
    <property type="entry name" value="OmpA-like domain"/>
    <property type="match status" value="1"/>
</dbReference>
<feature type="domain" description="Cytochrome oxidase subunit II copper A binding" evidence="14">
    <location>
        <begin position="166"/>
        <end position="337"/>
    </location>
</feature>
<dbReference type="GO" id="GO:0005886">
    <property type="term" value="C:plasma membrane"/>
    <property type="evidence" value="ECO:0007669"/>
    <property type="project" value="UniProtKB-SubCell"/>
</dbReference>
<evidence type="ECO:0000313" key="17">
    <source>
        <dbReference type="EMBL" id="MBY5959017.1"/>
    </source>
</evidence>
<dbReference type="PROSITE" id="PS51123">
    <property type="entry name" value="OMPA_2"/>
    <property type="match status" value="1"/>
</dbReference>
<evidence type="ECO:0000256" key="9">
    <source>
        <dbReference type="ARBA" id="ARBA00023136"/>
    </source>
</evidence>
<dbReference type="GO" id="GO:0042773">
    <property type="term" value="P:ATP synthesis coupled electron transport"/>
    <property type="evidence" value="ECO:0007669"/>
    <property type="project" value="TreeGrafter"/>
</dbReference>
<dbReference type="PRINTS" id="PR01166">
    <property type="entry name" value="CYCOXIDASEII"/>
</dbReference>
<evidence type="ECO:0000256" key="8">
    <source>
        <dbReference type="ARBA" id="ARBA00022989"/>
    </source>
</evidence>
<evidence type="ECO:0000256" key="10">
    <source>
        <dbReference type="PROSITE-ProRule" id="PRU00473"/>
    </source>
</evidence>
<evidence type="ECO:0000256" key="7">
    <source>
        <dbReference type="ARBA" id="ARBA00022982"/>
    </source>
</evidence>
<keyword evidence="9 10" id="KW-0472">Membrane</keyword>
<keyword evidence="6" id="KW-1278">Translocase</keyword>
<dbReference type="Gene3D" id="2.60.40.420">
    <property type="entry name" value="Cupredoxins - blue copper proteins"/>
    <property type="match status" value="1"/>
</dbReference>
<dbReference type="InterPro" id="IPR011759">
    <property type="entry name" value="Cyt_c_oxidase_su2_TM_dom"/>
</dbReference>
<feature type="transmembrane region" description="Helical" evidence="13">
    <location>
        <begin position="134"/>
        <end position="155"/>
    </location>
</feature>
<keyword evidence="4 11" id="KW-0679">Respiratory chain</keyword>
<dbReference type="InterPro" id="IPR045187">
    <property type="entry name" value="CcO_II"/>
</dbReference>
<evidence type="ECO:0000256" key="1">
    <source>
        <dbReference type="ARBA" id="ARBA00004141"/>
    </source>
</evidence>
<dbReference type="InterPro" id="IPR036257">
    <property type="entry name" value="Cyt_c_oxidase_su2_TM_sf"/>
</dbReference>
<dbReference type="Pfam" id="PF00116">
    <property type="entry name" value="COX2"/>
    <property type="match status" value="1"/>
</dbReference>
<protein>
    <recommendedName>
        <fullName evidence="12">Cytochrome c oxidase subunit 2</fullName>
        <ecNumber evidence="12">7.1.1.9</ecNumber>
    </recommendedName>
</protein>
<dbReference type="SUPFAM" id="SSF49503">
    <property type="entry name" value="Cupredoxins"/>
    <property type="match status" value="1"/>
</dbReference>
<comment type="caution">
    <text evidence="17">The sequence shown here is derived from an EMBL/GenBank/DDBJ whole genome shotgun (WGS) entry which is preliminary data.</text>
</comment>
<comment type="catalytic activity">
    <reaction evidence="12">
        <text>4 Fe(II)-[cytochrome c] + O2 + 8 H(+)(in) = 4 Fe(III)-[cytochrome c] + 2 H2O + 4 H(+)(out)</text>
        <dbReference type="Rhea" id="RHEA:11436"/>
        <dbReference type="Rhea" id="RHEA-COMP:10350"/>
        <dbReference type="Rhea" id="RHEA-COMP:14399"/>
        <dbReference type="ChEBI" id="CHEBI:15377"/>
        <dbReference type="ChEBI" id="CHEBI:15378"/>
        <dbReference type="ChEBI" id="CHEBI:15379"/>
        <dbReference type="ChEBI" id="CHEBI:29033"/>
        <dbReference type="ChEBI" id="CHEBI:29034"/>
        <dbReference type="EC" id="7.1.1.9"/>
    </reaction>
</comment>
<dbReference type="CDD" id="cd07185">
    <property type="entry name" value="OmpA_C-like"/>
    <property type="match status" value="1"/>
</dbReference>
<keyword evidence="12" id="KW-0186">Copper</keyword>
<evidence type="ECO:0000256" key="2">
    <source>
        <dbReference type="ARBA" id="ARBA00007866"/>
    </source>
</evidence>
<keyword evidence="8 13" id="KW-1133">Transmembrane helix</keyword>
<reference evidence="17" key="1">
    <citation type="submission" date="2021-06" db="EMBL/GenBank/DDBJ databases">
        <title>44 bacteria genomes isolated from Dapeng, Shenzhen.</title>
        <authorList>
            <person name="Zheng W."/>
            <person name="Yu S."/>
            <person name="Huang Y."/>
        </authorList>
    </citation>
    <scope>NUCLEOTIDE SEQUENCE</scope>
    <source>
        <strain evidence="17">DP5N28-2</strain>
    </source>
</reference>
<feature type="transmembrane region" description="Helical" evidence="13">
    <location>
        <begin position="89"/>
        <end position="113"/>
    </location>
</feature>
<evidence type="ECO:0000259" key="14">
    <source>
        <dbReference type="PROSITE" id="PS50857"/>
    </source>
</evidence>
<sequence>MTILIGLLLFALLIIVLIQVSRITEITRALRGEEDWKWVNSKRIGIWLLVFGVVFILLTVGSAYYYKNYMMGYGPHSSASEHGHAIDSLWNLTVFFTGIVFVVTQFLLFYFAWKYRQKKSRKAEFIHDNMKLEMIWTVIPSVVLVILLLKGLIAWNDIMADVKDDDEFLEIETMGMQFNWILRYPGEDGKIGARDFRLTSASNPLGQDWTDPKNLDDLQPSDIVLPVGKKVRFRILSRDVLHSFFLPHFRVKMDAVPGMPTYFVFTPSTTTEEYRKQLSEYPEYQVPADPDDPEGPQKWEVFDYELACAELCGNGHFSMRKVVRVVEQEEYEAWLKEQTPYYFGSIRGKDSDPYKDQLFDSEIEDRTKNFENDMYEAMYKELEEGEKRVYQLDNVQFQSGSSELTELSTYELQNLADFMKENDELRIEIQGHTDNTGDEADNITLSQNRADRVAEFLRNAGVSPDRFSSKGYGSSMPVESNDTAEDRAMNRRVQIEIL</sequence>
<dbReference type="Pfam" id="PF00691">
    <property type="entry name" value="OmpA"/>
    <property type="match status" value="1"/>
</dbReference>
<accession>A0A953HNT5</accession>
<comment type="subcellular location">
    <subcellularLocation>
        <location evidence="11">Cell membrane</location>
        <topology evidence="11">Multi-pass membrane protein</topology>
    </subcellularLocation>
    <subcellularLocation>
        <location evidence="1">Membrane</location>
        <topology evidence="1">Multi-pass membrane protein</topology>
    </subcellularLocation>
</comment>
<gene>
    <name evidence="17" type="ORF">KUV50_12775</name>
</gene>
<evidence type="ECO:0000256" key="13">
    <source>
        <dbReference type="SAM" id="Phobius"/>
    </source>
</evidence>
<dbReference type="EMBL" id="JAHVHU010000011">
    <property type="protein sequence ID" value="MBY5959017.1"/>
    <property type="molecule type" value="Genomic_DNA"/>
</dbReference>
<comment type="similarity">
    <text evidence="2 11">Belongs to the cytochrome c oxidase subunit 2 family.</text>
</comment>
<organism evidence="17 18">
    <name type="scientific">Membranihabitans marinus</name>
    <dbReference type="NCBI Taxonomy" id="1227546"/>
    <lineage>
        <taxon>Bacteria</taxon>
        <taxon>Pseudomonadati</taxon>
        <taxon>Bacteroidota</taxon>
        <taxon>Saprospiria</taxon>
        <taxon>Saprospirales</taxon>
        <taxon>Saprospiraceae</taxon>
        <taxon>Membranihabitans</taxon>
    </lineage>
</organism>
<evidence type="ECO:0000313" key="18">
    <source>
        <dbReference type="Proteomes" id="UP000753961"/>
    </source>
</evidence>
<dbReference type="SUPFAM" id="SSF103088">
    <property type="entry name" value="OmpA-like"/>
    <property type="match status" value="1"/>
</dbReference>
<evidence type="ECO:0000259" key="15">
    <source>
        <dbReference type="PROSITE" id="PS50999"/>
    </source>
</evidence>
<comment type="function">
    <text evidence="12">Subunits I and II form the functional core of the enzyme complex. Electrons originating in cytochrome c are transferred via heme a and Cu(A) to the binuclear center formed by heme a3 and Cu(B).</text>
</comment>
<dbReference type="SUPFAM" id="SSF81464">
    <property type="entry name" value="Cytochrome c oxidase subunit II-like, transmembrane region"/>
    <property type="match status" value="1"/>
</dbReference>
<dbReference type="PROSITE" id="PS50999">
    <property type="entry name" value="COX2_TM"/>
    <property type="match status" value="1"/>
</dbReference>
<evidence type="ECO:0000256" key="11">
    <source>
        <dbReference type="RuleBase" id="RU000456"/>
    </source>
</evidence>
<proteinExistence type="inferred from homology"/>
<keyword evidence="18" id="KW-1185">Reference proteome</keyword>
<dbReference type="PANTHER" id="PTHR22888">
    <property type="entry name" value="CYTOCHROME C OXIDASE, SUBUNIT II"/>
    <property type="match status" value="1"/>
</dbReference>
<feature type="domain" description="OmpA-like" evidence="16">
    <location>
        <begin position="384"/>
        <end position="498"/>
    </location>
</feature>
<dbReference type="GO" id="GO:0004129">
    <property type="term" value="F:cytochrome-c oxidase activity"/>
    <property type="evidence" value="ECO:0007669"/>
    <property type="project" value="UniProtKB-EC"/>
</dbReference>
<keyword evidence="3 11" id="KW-0813">Transport</keyword>
<dbReference type="PROSITE" id="PS50857">
    <property type="entry name" value="COX2_CUA"/>
    <property type="match status" value="1"/>
</dbReference>
<evidence type="ECO:0000259" key="16">
    <source>
        <dbReference type="PROSITE" id="PS51123"/>
    </source>
</evidence>
<feature type="transmembrane region" description="Helical" evidence="13">
    <location>
        <begin position="6"/>
        <end position="23"/>
    </location>
</feature>
<dbReference type="RefSeq" id="WP_222580552.1">
    <property type="nucleotide sequence ID" value="NZ_JAHVHU010000011.1"/>
</dbReference>
<dbReference type="InterPro" id="IPR006664">
    <property type="entry name" value="OMP_bac"/>
</dbReference>
<keyword evidence="7 11" id="KW-0249">Electron transport</keyword>
<dbReference type="Pfam" id="PF02790">
    <property type="entry name" value="COX2_TM"/>
    <property type="match status" value="1"/>
</dbReference>
<dbReference type="EC" id="7.1.1.9" evidence="12"/>